<comment type="caution">
    <text evidence="3">The sequence shown here is derived from an EMBL/GenBank/DDBJ whole genome shotgun (WGS) entry which is preliminary data.</text>
</comment>
<name>A0A177VGD8_9BASI</name>
<dbReference type="EMBL" id="CAJHJG010006334">
    <property type="protein sequence ID" value="CAD6956320.1"/>
    <property type="molecule type" value="Genomic_DNA"/>
</dbReference>
<dbReference type="Proteomes" id="UP000077671">
    <property type="component" value="Unassembled WGS sequence"/>
</dbReference>
<sequence>MIAKLVLLKITVALALMAHAAPVTPPLAAEFSTFRERAVTVRPEKRVSVPWKWVGATAAGALLLDHIGFQRLDEEPSAPGAPPEPERVYPIRPVPQIPPGFEYVPGPYTSRPVPESPPAPERVYPIRPVPQIPPGFEYVPGPYPSRPAPEAPPASERVYPIRPVPQVPPGFENSPGPWQRSSEILISPSRTSFRRDGNLDGLAARAIPWRWAIPSVLAGAITDHLLSHSFKQTHRPAQLLSSPPPSPQLYPQLYPQQLPQPQSPAMASMPLPDAGEVLQARGFITTPNGVEKMAQSLGAGAARKVLFKWLGIGILGGTAFDHVLFSLPLPYLHSDTNIRAVQEDGGMSPLV</sequence>
<gene>
    <name evidence="3" type="ORF">A4X03_0g3583</name>
    <name evidence="2" type="ORF">JKIAZH3_G5485</name>
</gene>
<reference evidence="3" key="2">
    <citation type="journal article" date="2019" name="IMA Fungus">
        <title>Genome sequencing and comparison of five Tilletia species to identify candidate genes for the detection of regulated species infecting wheat.</title>
        <authorList>
            <person name="Nguyen H.D.T."/>
            <person name="Sultana T."/>
            <person name="Kesanakurti P."/>
            <person name="Hambleton S."/>
        </authorList>
    </citation>
    <scope>NUCLEOTIDE SEQUENCE</scope>
    <source>
        <strain evidence="3">DAOMC 238032</strain>
    </source>
</reference>
<accession>A0A177VGD8</accession>
<evidence type="ECO:0000313" key="5">
    <source>
        <dbReference type="Proteomes" id="UP000836402"/>
    </source>
</evidence>
<keyword evidence="1" id="KW-0732">Signal</keyword>
<proteinExistence type="predicted"/>
<evidence type="ECO:0000313" key="3">
    <source>
        <dbReference type="EMBL" id="KAE8261053.1"/>
    </source>
</evidence>
<reference evidence="2" key="3">
    <citation type="submission" date="2020-10" db="EMBL/GenBank/DDBJ databases">
        <authorList>
            <person name="Sedaghatjoo S."/>
        </authorList>
    </citation>
    <scope>NUCLEOTIDE SEQUENCE</scope>
    <source>
        <strain evidence="2">AZH3</strain>
    </source>
</reference>
<reference evidence="3" key="1">
    <citation type="submission" date="2016-04" db="EMBL/GenBank/DDBJ databases">
        <authorList>
            <person name="Nguyen H.D."/>
            <person name="Kesanakurti P."/>
            <person name="Cullis J."/>
            <person name="Levesque C.A."/>
            <person name="Hambleton S."/>
        </authorList>
    </citation>
    <scope>NUCLEOTIDE SEQUENCE</scope>
    <source>
        <strain evidence="3">DAOMC 238032</strain>
    </source>
</reference>
<dbReference type="Proteomes" id="UP000836402">
    <property type="component" value="Unassembled WGS sequence"/>
</dbReference>
<evidence type="ECO:0000256" key="1">
    <source>
        <dbReference type="SAM" id="SignalP"/>
    </source>
</evidence>
<protein>
    <submittedName>
        <fullName evidence="3">Uncharacterized protein</fullName>
    </submittedName>
</protein>
<organism evidence="3 4">
    <name type="scientific">Tilletia caries</name>
    <name type="common">wheat bunt fungus</name>
    <dbReference type="NCBI Taxonomy" id="13290"/>
    <lineage>
        <taxon>Eukaryota</taxon>
        <taxon>Fungi</taxon>
        <taxon>Dikarya</taxon>
        <taxon>Basidiomycota</taxon>
        <taxon>Ustilaginomycotina</taxon>
        <taxon>Exobasidiomycetes</taxon>
        <taxon>Tilletiales</taxon>
        <taxon>Tilletiaceae</taxon>
        <taxon>Tilletia</taxon>
    </lineage>
</organism>
<feature type="signal peptide" evidence="1">
    <location>
        <begin position="1"/>
        <end position="20"/>
    </location>
</feature>
<dbReference type="EMBL" id="LWDD02000422">
    <property type="protein sequence ID" value="KAE8261053.1"/>
    <property type="molecule type" value="Genomic_DNA"/>
</dbReference>
<keyword evidence="5" id="KW-1185">Reference proteome</keyword>
<dbReference type="AlphaFoldDB" id="A0A177VGD8"/>
<evidence type="ECO:0000313" key="4">
    <source>
        <dbReference type="Proteomes" id="UP000077671"/>
    </source>
</evidence>
<evidence type="ECO:0000313" key="2">
    <source>
        <dbReference type="EMBL" id="CAD6956320.1"/>
    </source>
</evidence>
<feature type="chain" id="PRO_5044550348" evidence="1">
    <location>
        <begin position="21"/>
        <end position="351"/>
    </location>
</feature>